<dbReference type="Gene3D" id="3.40.50.1820">
    <property type="entry name" value="alpha/beta hydrolase"/>
    <property type="match status" value="1"/>
</dbReference>
<proteinExistence type="predicted"/>
<accession>A0A7S4QP14</accession>
<evidence type="ECO:0000313" key="2">
    <source>
        <dbReference type="EMBL" id="CAE4587546.1"/>
    </source>
</evidence>
<feature type="domain" description="AB hydrolase-1" evidence="1">
    <location>
        <begin position="40"/>
        <end position="130"/>
    </location>
</feature>
<dbReference type="GO" id="GO:0016020">
    <property type="term" value="C:membrane"/>
    <property type="evidence" value="ECO:0007669"/>
    <property type="project" value="TreeGrafter"/>
</dbReference>
<dbReference type="EMBL" id="HBNR01032777">
    <property type="protein sequence ID" value="CAE4587546.1"/>
    <property type="molecule type" value="Transcribed_RNA"/>
</dbReference>
<dbReference type="SUPFAM" id="SSF53474">
    <property type="entry name" value="alpha/beta-Hydrolases"/>
    <property type="match status" value="1"/>
</dbReference>
<dbReference type="PANTHER" id="PTHR43798">
    <property type="entry name" value="MONOACYLGLYCEROL LIPASE"/>
    <property type="match status" value="1"/>
</dbReference>
<dbReference type="InterPro" id="IPR050266">
    <property type="entry name" value="AB_hydrolase_sf"/>
</dbReference>
<dbReference type="AlphaFoldDB" id="A0A7S4QP14"/>
<protein>
    <recommendedName>
        <fullName evidence="1">AB hydrolase-1 domain-containing protein</fullName>
    </recommendedName>
</protein>
<evidence type="ECO:0000259" key="1">
    <source>
        <dbReference type="Pfam" id="PF00561"/>
    </source>
</evidence>
<dbReference type="PANTHER" id="PTHR43798:SF33">
    <property type="entry name" value="HYDROLASE, PUTATIVE (AFU_ORTHOLOGUE AFUA_2G14860)-RELATED"/>
    <property type="match status" value="1"/>
</dbReference>
<reference evidence="2" key="1">
    <citation type="submission" date="2021-01" db="EMBL/GenBank/DDBJ databases">
        <authorList>
            <person name="Corre E."/>
            <person name="Pelletier E."/>
            <person name="Niang G."/>
            <person name="Scheremetjew M."/>
            <person name="Finn R."/>
            <person name="Kale V."/>
            <person name="Holt S."/>
            <person name="Cochrane G."/>
            <person name="Meng A."/>
            <person name="Brown T."/>
            <person name="Cohen L."/>
        </authorList>
    </citation>
    <scope>NUCLEOTIDE SEQUENCE</scope>
    <source>
        <strain evidence="2">CCMP3105</strain>
    </source>
</reference>
<sequence length="291" mass="31152">MSSYDTSPTQHFECPDGAVLAYRIVGGPSPPARACSILAFNGAYCNTAQWRHAANLWASAGVRCILQDVRGSGESAAASLDEVRGQFTFDRYCEDAAALLQHLGIDKVVVVGMAWGARPALLFAARYPGTSEACVLYDLSLGNSLTTEHLGAQRYSLALARDKLARLGGLGEPPDTDKDFNRHADQHMAARAMAATSKKPYDDYLAFMEIAVDKVLCPTLVAMGEFDPNLVVKEGGARTVVERMRQRLPGAELRVLEAAGHASVRSTPLQCARAALDFLRRSGVAAPAAAL</sequence>
<dbReference type="InterPro" id="IPR029058">
    <property type="entry name" value="AB_hydrolase_fold"/>
</dbReference>
<gene>
    <name evidence="2" type="ORF">AMON00008_LOCUS22493</name>
</gene>
<name>A0A7S4QP14_9DINO</name>
<dbReference type="Pfam" id="PF00561">
    <property type="entry name" value="Abhydrolase_1"/>
    <property type="match status" value="1"/>
</dbReference>
<dbReference type="InterPro" id="IPR000073">
    <property type="entry name" value="AB_hydrolase_1"/>
</dbReference>
<organism evidence="2">
    <name type="scientific">Alexandrium monilatum</name>
    <dbReference type="NCBI Taxonomy" id="311494"/>
    <lineage>
        <taxon>Eukaryota</taxon>
        <taxon>Sar</taxon>
        <taxon>Alveolata</taxon>
        <taxon>Dinophyceae</taxon>
        <taxon>Gonyaulacales</taxon>
        <taxon>Pyrocystaceae</taxon>
        <taxon>Alexandrium</taxon>
    </lineage>
</organism>